<evidence type="ECO:0000256" key="7">
    <source>
        <dbReference type="SAM" id="Phobius"/>
    </source>
</evidence>
<feature type="transmembrane region" description="Helical" evidence="7">
    <location>
        <begin position="91"/>
        <end position="110"/>
    </location>
</feature>
<comment type="subcellular location">
    <subcellularLocation>
        <location evidence="1">Cell membrane</location>
        <topology evidence="1">Multi-pass membrane protein</topology>
    </subcellularLocation>
</comment>
<dbReference type="InterPro" id="IPR002656">
    <property type="entry name" value="Acyl_transf_3_dom"/>
</dbReference>
<accession>A0A921MUZ3</accession>
<dbReference type="GO" id="GO:0005886">
    <property type="term" value="C:plasma membrane"/>
    <property type="evidence" value="ECO:0007669"/>
    <property type="project" value="UniProtKB-SubCell"/>
</dbReference>
<organism evidence="9 10">
    <name type="scientific">Brachybacterium massiliense</name>
    <dbReference type="NCBI Taxonomy" id="1755098"/>
    <lineage>
        <taxon>Bacteria</taxon>
        <taxon>Bacillati</taxon>
        <taxon>Actinomycetota</taxon>
        <taxon>Actinomycetes</taxon>
        <taxon>Micrococcales</taxon>
        <taxon>Dermabacteraceae</taxon>
        <taxon>Brachybacterium</taxon>
    </lineage>
</organism>
<protein>
    <submittedName>
        <fullName evidence="9">Acyltransferase</fullName>
    </submittedName>
</protein>
<keyword evidence="3" id="KW-1003">Cell membrane</keyword>
<evidence type="ECO:0000256" key="2">
    <source>
        <dbReference type="ARBA" id="ARBA00007400"/>
    </source>
</evidence>
<feature type="transmembrane region" description="Helical" evidence="7">
    <location>
        <begin position="21"/>
        <end position="38"/>
    </location>
</feature>
<reference evidence="9" key="2">
    <citation type="submission" date="2021-09" db="EMBL/GenBank/DDBJ databases">
        <authorList>
            <person name="Gilroy R."/>
        </authorList>
    </citation>
    <scope>NUCLEOTIDE SEQUENCE</scope>
    <source>
        <strain evidence="9">ChiGjej5B5-22894</strain>
    </source>
</reference>
<feature type="domain" description="Acyltransferase 3" evidence="8">
    <location>
        <begin position="13"/>
        <end position="333"/>
    </location>
</feature>
<feature type="transmembrane region" description="Helical" evidence="7">
    <location>
        <begin position="287"/>
        <end position="309"/>
    </location>
</feature>
<keyword evidence="5 7" id="KW-1133">Transmembrane helix</keyword>
<evidence type="ECO:0000256" key="4">
    <source>
        <dbReference type="ARBA" id="ARBA00022692"/>
    </source>
</evidence>
<dbReference type="EMBL" id="DYUE01000117">
    <property type="protein sequence ID" value="HJG91005.1"/>
    <property type="molecule type" value="Genomic_DNA"/>
</dbReference>
<name>A0A921MUZ3_9MICO</name>
<feature type="transmembrane region" description="Helical" evidence="7">
    <location>
        <begin position="58"/>
        <end position="79"/>
    </location>
</feature>
<feature type="transmembrane region" description="Helical" evidence="7">
    <location>
        <begin position="249"/>
        <end position="266"/>
    </location>
</feature>
<evidence type="ECO:0000256" key="1">
    <source>
        <dbReference type="ARBA" id="ARBA00004651"/>
    </source>
</evidence>
<reference evidence="9" key="1">
    <citation type="journal article" date="2021" name="PeerJ">
        <title>Extensive microbial diversity within the chicken gut microbiome revealed by metagenomics and culture.</title>
        <authorList>
            <person name="Gilroy R."/>
            <person name="Ravi A."/>
            <person name="Getino M."/>
            <person name="Pursley I."/>
            <person name="Horton D.L."/>
            <person name="Alikhan N.F."/>
            <person name="Baker D."/>
            <person name="Gharbi K."/>
            <person name="Hall N."/>
            <person name="Watson M."/>
            <person name="Adriaenssens E.M."/>
            <person name="Foster-Nyarko E."/>
            <person name="Jarju S."/>
            <person name="Secka A."/>
            <person name="Antonio M."/>
            <person name="Oren A."/>
            <person name="Chaudhuri R.R."/>
            <person name="La Ragione R."/>
            <person name="Hildebrand F."/>
            <person name="Pallen M.J."/>
        </authorList>
    </citation>
    <scope>NUCLEOTIDE SEQUENCE</scope>
    <source>
        <strain evidence="9">ChiGjej5B5-22894</strain>
    </source>
</reference>
<evidence type="ECO:0000259" key="8">
    <source>
        <dbReference type="Pfam" id="PF01757"/>
    </source>
</evidence>
<evidence type="ECO:0000313" key="10">
    <source>
        <dbReference type="Proteomes" id="UP000742460"/>
    </source>
</evidence>
<evidence type="ECO:0000256" key="3">
    <source>
        <dbReference type="ARBA" id="ARBA00022475"/>
    </source>
</evidence>
<evidence type="ECO:0000256" key="6">
    <source>
        <dbReference type="ARBA" id="ARBA00023136"/>
    </source>
</evidence>
<dbReference type="PANTHER" id="PTHR40074:SF2">
    <property type="entry name" value="O-ACETYLTRANSFERASE WECH"/>
    <property type="match status" value="1"/>
</dbReference>
<comment type="similarity">
    <text evidence="2">Belongs to the acyltransferase 3 family.</text>
</comment>
<keyword evidence="9" id="KW-0808">Transferase</keyword>
<dbReference type="GO" id="GO:0009246">
    <property type="term" value="P:enterobacterial common antigen biosynthetic process"/>
    <property type="evidence" value="ECO:0007669"/>
    <property type="project" value="TreeGrafter"/>
</dbReference>
<dbReference type="Pfam" id="PF01757">
    <property type="entry name" value="Acyl_transf_3"/>
    <property type="match status" value="1"/>
</dbReference>
<feature type="transmembrane region" description="Helical" evidence="7">
    <location>
        <begin position="190"/>
        <end position="207"/>
    </location>
</feature>
<keyword evidence="9" id="KW-0012">Acyltransferase</keyword>
<keyword evidence="6 7" id="KW-0472">Membrane</keyword>
<comment type="caution">
    <text evidence="9">The sequence shown here is derived from an EMBL/GenBank/DDBJ whole genome shotgun (WGS) entry which is preliminary data.</text>
</comment>
<dbReference type="Proteomes" id="UP000742460">
    <property type="component" value="Unassembled WGS sequence"/>
</dbReference>
<dbReference type="AlphaFoldDB" id="A0A921MUZ3"/>
<evidence type="ECO:0000313" key="9">
    <source>
        <dbReference type="EMBL" id="HJG91005.1"/>
    </source>
</evidence>
<evidence type="ECO:0000256" key="5">
    <source>
        <dbReference type="ARBA" id="ARBA00022989"/>
    </source>
</evidence>
<gene>
    <name evidence="9" type="ORF">K8V81_04705</name>
</gene>
<feature type="transmembrane region" description="Helical" evidence="7">
    <location>
        <begin position="321"/>
        <end position="342"/>
    </location>
</feature>
<feature type="transmembrane region" description="Helical" evidence="7">
    <location>
        <begin position="130"/>
        <end position="151"/>
    </location>
</feature>
<feature type="transmembrane region" description="Helical" evidence="7">
    <location>
        <begin position="219"/>
        <end position="243"/>
    </location>
</feature>
<proteinExistence type="inferred from homology"/>
<dbReference type="GO" id="GO:0016413">
    <property type="term" value="F:O-acetyltransferase activity"/>
    <property type="evidence" value="ECO:0007669"/>
    <property type="project" value="TreeGrafter"/>
</dbReference>
<keyword evidence="4 7" id="KW-0812">Transmembrane</keyword>
<feature type="transmembrane region" description="Helical" evidence="7">
    <location>
        <begin position="158"/>
        <end position="178"/>
    </location>
</feature>
<dbReference type="PANTHER" id="PTHR40074">
    <property type="entry name" value="O-ACETYLTRANSFERASE WECH"/>
    <property type="match status" value="1"/>
</dbReference>
<sequence>MSSSAPAAPTGRIAWLDLARAAAIVLVVVYHVASGAGYDLLPRDGGAAGYWWSSVNIMLAPIPMNLFFLISGMFAVRAVHRPFARVVRPRILDMAWPYLLWSAVFAVTAWTRYAPEDPVGYMRSQAEATLVVMGPYWFIAVLPVFFLAARLGRDRPRLLLAAALAVYLLAWPLKMLMLTQEWIPALVSEGLYRFTIYAVWYLGGFVLRDRIIALVGGIGALRGLLILGLFAVVTATMFFGQYAPLLERALHAAASLTGVLGVMALLPRAASSAPIARAGSLVGSRTLEIYMIHPLVLNAVVVLYPGSALDAALHGTWTADLLLIPAVSALALGAGLLAHTLAARPGLGWLFEFPRARERNTTTGGSRPGSP</sequence>